<evidence type="ECO:0000256" key="5">
    <source>
        <dbReference type="ARBA" id="ARBA00023136"/>
    </source>
</evidence>
<organism evidence="11 12">
    <name type="scientific">Arabis alpina</name>
    <name type="common">Alpine rock-cress</name>
    <dbReference type="NCBI Taxonomy" id="50452"/>
    <lineage>
        <taxon>Eukaryota</taxon>
        <taxon>Viridiplantae</taxon>
        <taxon>Streptophyta</taxon>
        <taxon>Embryophyta</taxon>
        <taxon>Tracheophyta</taxon>
        <taxon>Spermatophyta</taxon>
        <taxon>Magnoliopsida</taxon>
        <taxon>eudicotyledons</taxon>
        <taxon>Gunneridae</taxon>
        <taxon>Pentapetalae</taxon>
        <taxon>rosids</taxon>
        <taxon>malvids</taxon>
        <taxon>Brassicales</taxon>
        <taxon>Brassicaceae</taxon>
        <taxon>Arabideae</taxon>
        <taxon>Arabis</taxon>
    </lineage>
</organism>
<sequence>MSLMRSSRETEEDKLKDHQLHSKPSGERKVPVVYYLCRKNGQLDHPHFIEVSLSSNHGLYLKDVINRLNHLRGKAMACLYSWSSKRIYKNGFVWQDLSENDLIFPVQGQEYILKGSQLLEFDNKESDFSTVVTHHRRNQSLSSIDYKVYKSPESTRKLATEASTQTEDLRRRKKPTTEKDEITELSREEMISPPQESDSSPETLESLMNSDGRLIVIPEDEETNRTMENLSSGKMGVLMQMISCGAMSFKKCGPMVMEECTVGSGTGNYRMERAEMELRSFGRVKLEEKEYFSGSLIDESKKEVVHALKRSSSYNIDRSSRMGLKTGKSKACDSNTKPN</sequence>
<keyword evidence="2" id="KW-0217">Developmental protein</keyword>
<evidence type="ECO:0000313" key="12">
    <source>
        <dbReference type="Proteomes" id="UP000029120"/>
    </source>
</evidence>
<dbReference type="OrthoDB" id="1280899at2759"/>
<keyword evidence="6" id="KW-0131">Cell cycle</keyword>
<dbReference type="Pfam" id="PF06136">
    <property type="entry name" value="SOK"/>
    <property type="match status" value="1"/>
</dbReference>
<dbReference type="InterPro" id="IPR048351">
    <property type="entry name" value="SOK_DIX"/>
</dbReference>
<dbReference type="OMA" id="CQAGNEN"/>
<evidence type="ECO:0000256" key="3">
    <source>
        <dbReference type="ARBA" id="ARBA00022475"/>
    </source>
</evidence>
<dbReference type="PANTHER" id="PTHR31083">
    <property type="entry name" value="UPSTREAM OF FLC PROTEIN (DUF966)"/>
    <property type="match status" value="1"/>
</dbReference>
<feature type="compositionally biased region" description="Basic and acidic residues" evidence="9">
    <location>
        <begin position="167"/>
        <end position="190"/>
    </location>
</feature>
<dbReference type="InterPro" id="IPR021182">
    <property type="entry name" value="SOK_magnoliopsida"/>
</dbReference>
<dbReference type="Gramene" id="KFK33966">
    <property type="protein sequence ID" value="KFK33966"/>
    <property type="gene ID" value="AALP_AA5G084800"/>
</dbReference>
<dbReference type="PIRSF" id="PIRSF031043">
    <property type="entry name" value="UCP031043"/>
    <property type="match status" value="1"/>
</dbReference>
<feature type="domain" description="SOSEKI DIX-like" evidence="10">
    <location>
        <begin position="30"/>
        <end position="119"/>
    </location>
</feature>
<comment type="similarity">
    <text evidence="7">Belongs to the SOSEKI family.</text>
</comment>
<dbReference type="GO" id="GO:0006970">
    <property type="term" value="P:response to osmotic stress"/>
    <property type="evidence" value="ECO:0007669"/>
    <property type="project" value="EnsemblPlants"/>
</dbReference>
<evidence type="ECO:0000259" key="10">
    <source>
        <dbReference type="Pfam" id="PF06136"/>
    </source>
</evidence>
<evidence type="ECO:0000256" key="8">
    <source>
        <dbReference type="ARBA" id="ARBA00046534"/>
    </source>
</evidence>
<name>A0A087GVR4_ARAAL</name>
<dbReference type="AlphaFoldDB" id="A0A087GVR4"/>
<dbReference type="PANTHER" id="PTHR31083:SF4">
    <property type="entry name" value="PROTEIN SOSEKI 4-RELATED"/>
    <property type="match status" value="1"/>
</dbReference>
<protein>
    <recommendedName>
        <fullName evidence="10">SOSEKI DIX-like domain-containing protein</fullName>
    </recommendedName>
</protein>
<dbReference type="GO" id="GO:0051302">
    <property type="term" value="P:regulation of cell division"/>
    <property type="evidence" value="ECO:0007669"/>
    <property type="project" value="EnsemblPlants"/>
</dbReference>
<dbReference type="GO" id="GO:0051301">
    <property type="term" value="P:cell division"/>
    <property type="evidence" value="ECO:0007669"/>
    <property type="project" value="UniProtKB-KW"/>
</dbReference>
<dbReference type="GO" id="GO:2000067">
    <property type="term" value="P:regulation of root morphogenesis"/>
    <property type="evidence" value="ECO:0007669"/>
    <property type="project" value="EnsemblPlants"/>
</dbReference>
<dbReference type="GO" id="GO:0090708">
    <property type="term" value="P:specification of plant organ axis polarity"/>
    <property type="evidence" value="ECO:0007669"/>
    <property type="project" value="EnsemblPlants"/>
</dbReference>
<comment type="subunit">
    <text evidence="8">Homodimer. Forms long polymer filaments with other SOKs proteins polymers (e.g. SOK1, SOK2, SOK3 and SOK4) crucial for polar localization and biological activity. Binds to ANGUSTIFOLIA (AN).</text>
</comment>
<comment type="subcellular location">
    <subcellularLocation>
        <location evidence="1">Cell membrane</location>
        <topology evidence="1">Peripheral membrane protein</topology>
        <orientation evidence="1">Cytoplasmic side</orientation>
    </subcellularLocation>
</comment>
<dbReference type="GO" id="GO:0010600">
    <property type="term" value="P:regulation of auxin biosynthetic process"/>
    <property type="evidence" value="ECO:0007669"/>
    <property type="project" value="EnsemblPlants"/>
</dbReference>
<dbReference type="InterPro" id="IPR010369">
    <property type="entry name" value="SOK"/>
</dbReference>
<evidence type="ECO:0000256" key="7">
    <source>
        <dbReference type="ARBA" id="ARBA00024211"/>
    </source>
</evidence>
<dbReference type="Proteomes" id="UP000029120">
    <property type="component" value="Chromosome 5"/>
</dbReference>
<dbReference type="GO" id="GO:0010928">
    <property type="term" value="P:regulation of auxin mediated signaling pathway"/>
    <property type="evidence" value="ECO:0007669"/>
    <property type="project" value="EnsemblPlants"/>
</dbReference>
<feature type="region of interest" description="Disordered" evidence="9">
    <location>
        <begin position="319"/>
        <end position="339"/>
    </location>
</feature>
<feature type="region of interest" description="Disordered" evidence="9">
    <location>
        <begin position="155"/>
        <end position="205"/>
    </location>
</feature>
<feature type="compositionally biased region" description="Polar residues" evidence="9">
    <location>
        <begin position="194"/>
        <end position="205"/>
    </location>
</feature>
<evidence type="ECO:0000313" key="11">
    <source>
        <dbReference type="EMBL" id="KFK33966.1"/>
    </source>
</evidence>
<dbReference type="EMBL" id="CM002873">
    <property type="protein sequence ID" value="KFK33966.1"/>
    <property type="molecule type" value="Genomic_DNA"/>
</dbReference>
<evidence type="ECO:0000256" key="9">
    <source>
        <dbReference type="SAM" id="MobiDB-lite"/>
    </source>
</evidence>
<evidence type="ECO:0000256" key="6">
    <source>
        <dbReference type="ARBA" id="ARBA00023306"/>
    </source>
</evidence>
<dbReference type="GO" id="GO:2000024">
    <property type="term" value="P:regulation of leaf development"/>
    <property type="evidence" value="ECO:0007669"/>
    <property type="project" value="EnsemblPlants"/>
</dbReference>
<keyword evidence="5" id="KW-0472">Membrane</keyword>
<proteinExistence type="inferred from homology"/>
<dbReference type="GO" id="GO:0010229">
    <property type="term" value="P:inflorescence development"/>
    <property type="evidence" value="ECO:0007669"/>
    <property type="project" value="EnsemblPlants"/>
</dbReference>
<evidence type="ECO:0000256" key="2">
    <source>
        <dbReference type="ARBA" id="ARBA00022473"/>
    </source>
</evidence>
<dbReference type="eggNOG" id="ENOG502QTBW">
    <property type="taxonomic scope" value="Eukaryota"/>
</dbReference>
<keyword evidence="12" id="KW-1185">Reference proteome</keyword>
<evidence type="ECO:0000256" key="1">
    <source>
        <dbReference type="ARBA" id="ARBA00004413"/>
    </source>
</evidence>
<dbReference type="GO" id="GO:1902074">
    <property type="term" value="P:response to salt"/>
    <property type="evidence" value="ECO:0007669"/>
    <property type="project" value="EnsemblPlants"/>
</dbReference>
<evidence type="ECO:0000256" key="4">
    <source>
        <dbReference type="ARBA" id="ARBA00022618"/>
    </source>
</evidence>
<keyword evidence="3" id="KW-1003">Cell membrane</keyword>
<keyword evidence="4" id="KW-0132">Cell division</keyword>
<accession>A0A087GVR4</accession>
<dbReference type="GO" id="GO:0005886">
    <property type="term" value="C:plasma membrane"/>
    <property type="evidence" value="ECO:0007669"/>
    <property type="project" value="UniProtKB-SubCell"/>
</dbReference>
<gene>
    <name evidence="11" type="ordered locus">AALP_Aa5g084800</name>
</gene>
<dbReference type="GO" id="GO:0051258">
    <property type="term" value="P:protein polymerization"/>
    <property type="evidence" value="ECO:0007669"/>
    <property type="project" value="EnsemblPlants"/>
</dbReference>
<reference evidence="12" key="1">
    <citation type="journal article" date="2015" name="Nat. Plants">
        <title>Genome expansion of Arabis alpina linked with retrotransposition and reduced symmetric DNA methylation.</title>
        <authorList>
            <person name="Willing E.M."/>
            <person name="Rawat V."/>
            <person name="Mandakova T."/>
            <person name="Maumus F."/>
            <person name="James G.V."/>
            <person name="Nordstroem K.J."/>
            <person name="Becker C."/>
            <person name="Warthmann N."/>
            <person name="Chica C."/>
            <person name="Szarzynska B."/>
            <person name="Zytnicki M."/>
            <person name="Albani M.C."/>
            <person name="Kiefer C."/>
            <person name="Bergonzi S."/>
            <person name="Castaings L."/>
            <person name="Mateos J.L."/>
            <person name="Berns M.C."/>
            <person name="Bujdoso N."/>
            <person name="Piofczyk T."/>
            <person name="de Lorenzo L."/>
            <person name="Barrero-Sicilia C."/>
            <person name="Mateos I."/>
            <person name="Piednoel M."/>
            <person name="Hagmann J."/>
            <person name="Chen-Min-Tao R."/>
            <person name="Iglesias-Fernandez R."/>
            <person name="Schuster S.C."/>
            <person name="Alonso-Blanco C."/>
            <person name="Roudier F."/>
            <person name="Carbonero P."/>
            <person name="Paz-Ares J."/>
            <person name="Davis S.J."/>
            <person name="Pecinka A."/>
            <person name="Quesneville H."/>
            <person name="Colot V."/>
            <person name="Lysak M.A."/>
            <person name="Weigel D."/>
            <person name="Coupland G."/>
            <person name="Schneeberger K."/>
        </authorList>
    </citation>
    <scope>NUCLEOTIDE SEQUENCE [LARGE SCALE GENOMIC DNA]</scope>
    <source>
        <strain evidence="12">cv. Pajares</strain>
    </source>
</reference>
<feature type="region of interest" description="Disordered" evidence="9">
    <location>
        <begin position="1"/>
        <end position="26"/>
    </location>
</feature>